<keyword evidence="3" id="KW-1185">Reference proteome</keyword>
<reference evidence="2 3" key="1">
    <citation type="submission" date="2014-02" db="EMBL/GenBank/DDBJ databases">
        <title>Draft genome sequence of Lysinibacillus manganicus DSM 26584T.</title>
        <authorList>
            <person name="Zhang F."/>
            <person name="Wang G."/>
            <person name="Zhang L."/>
        </authorList>
    </citation>
    <scope>NUCLEOTIDE SEQUENCE [LARGE SCALE GENOMIC DNA]</scope>
    <source>
        <strain evidence="2 3">DSM 26584</strain>
    </source>
</reference>
<comment type="caution">
    <text evidence="2">The sequence shown here is derived from an EMBL/GenBank/DDBJ whole genome shotgun (WGS) entry which is preliminary data.</text>
</comment>
<dbReference type="OrthoDB" id="6199084at2"/>
<dbReference type="Pfam" id="PF13781">
    <property type="entry name" value="DoxX_3"/>
    <property type="match status" value="1"/>
</dbReference>
<dbReference type="Proteomes" id="UP000030416">
    <property type="component" value="Unassembled WGS sequence"/>
</dbReference>
<keyword evidence="1" id="KW-1133">Transmembrane helix</keyword>
<dbReference type="eggNOG" id="ENOG5030CRY">
    <property type="taxonomic scope" value="Bacteria"/>
</dbReference>
<sequence>MKNKPVYVEIEIQTQMDKLWKATQTPEMHEQWDLRFSSITYLPKKENEPQHFSYKRKIGFGLEVEGWGITAGSHDGNNGERTSSLHFGTENTISPIMEGKGYWKYVPNNSQNSITFLTQYDYDVNFGKFGRLLDLLMFRPMIGWGTALSFDVLKRWMEKEETPSSQYFRFFTNWFITILFSFIWLYHGLIPKLFYMHPDEISMVKSLVSVSHEVASWIVIITGICEVIFGLLWLLYKNKRILFGMQVLIFPLLTITAILAQPSTLIHPFNPLTFNFSLLLISLIGYFVSKDLPSATTCKRKR</sequence>
<feature type="transmembrane region" description="Helical" evidence="1">
    <location>
        <begin position="272"/>
        <end position="292"/>
    </location>
</feature>
<dbReference type="EMBL" id="JPVN01000007">
    <property type="protein sequence ID" value="KGR79181.1"/>
    <property type="molecule type" value="Genomic_DNA"/>
</dbReference>
<accession>A0A0A3I2Y0</accession>
<dbReference type="SUPFAM" id="SSF55961">
    <property type="entry name" value="Bet v1-like"/>
    <property type="match status" value="1"/>
</dbReference>
<name>A0A0A3I2Y0_9BACL</name>
<feature type="transmembrane region" description="Helical" evidence="1">
    <location>
        <begin position="174"/>
        <end position="194"/>
    </location>
</feature>
<feature type="transmembrane region" description="Helical" evidence="1">
    <location>
        <begin position="214"/>
        <end position="234"/>
    </location>
</feature>
<dbReference type="InterPro" id="IPR025695">
    <property type="entry name" value="DoxX-like"/>
</dbReference>
<keyword evidence="1" id="KW-0472">Membrane</keyword>
<feature type="transmembrane region" description="Helical" evidence="1">
    <location>
        <begin position="241"/>
        <end position="260"/>
    </location>
</feature>
<dbReference type="RefSeq" id="WP_036184752.1">
    <property type="nucleotide sequence ID" value="NZ_AVDA01000007.1"/>
</dbReference>
<proteinExistence type="predicted"/>
<keyword evidence="1" id="KW-0812">Transmembrane</keyword>
<dbReference type="AlphaFoldDB" id="A0A0A3I2Y0"/>
<dbReference type="STRING" id="1384049.CD29_07480"/>
<evidence type="ECO:0000313" key="2">
    <source>
        <dbReference type="EMBL" id="KGR79181.1"/>
    </source>
</evidence>
<evidence type="ECO:0000313" key="3">
    <source>
        <dbReference type="Proteomes" id="UP000030416"/>
    </source>
</evidence>
<gene>
    <name evidence="2" type="ORF">CD29_07480</name>
</gene>
<protein>
    <recommendedName>
        <fullName evidence="4">DoxX-like family protein</fullName>
    </recommendedName>
</protein>
<evidence type="ECO:0008006" key="4">
    <source>
        <dbReference type="Google" id="ProtNLM"/>
    </source>
</evidence>
<evidence type="ECO:0000256" key="1">
    <source>
        <dbReference type="SAM" id="Phobius"/>
    </source>
</evidence>
<organism evidence="2 3">
    <name type="scientific">Ureibacillus manganicus DSM 26584</name>
    <dbReference type="NCBI Taxonomy" id="1384049"/>
    <lineage>
        <taxon>Bacteria</taxon>
        <taxon>Bacillati</taxon>
        <taxon>Bacillota</taxon>
        <taxon>Bacilli</taxon>
        <taxon>Bacillales</taxon>
        <taxon>Caryophanaceae</taxon>
        <taxon>Ureibacillus</taxon>
    </lineage>
</organism>